<proteinExistence type="predicted"/>
<organism evidence="1 2">
    <name type="scientific">Novosphingobium mangrovi</name>
    <name type="common">ex Huang et al. 2023</name>
    <dbReference type="NCBI Taxonomy" id="2976432"/>
    <lineage>
        <taxon>Bacteria</taxon>
        <taxon>Pseudomonadati</taxon>
        <taxon>Pseudomonadota</taxon>
        <taxon>Alphaproteobacteria</taxon>
        <taxon>Sphingomonadales</taxon>
        <taxon>Sphingomonadaceae</taxon>
        <taxon>Novosphingobium</taxon>
    </lineage>
</organism>
<dbReference type="RefSeq" id="WP_260047389.1">
    <property type="nucleotide sequence ID" value="NZ_JANZXA010000013.1"/>
</dbReference>
<evidence type="ECO:0000313" key="2">
    <source>
        <dbReference type="Proteomes" id="UP001165583"/>
    </source>
</evidence>
<gene>
    <name evidence="1" type="ORF">NZK81_17620</name>
</gene>
<comment type="caution">
    <text evidence="1">The sequence shown here is derived from an EMBL/GenBank/DDBJ whole genome shotgun (WGS) entry which is preliminary data.</text>
</comment>
<dbReference type="EMBL" id="JANZXA010000013">
    <property type="protein sequence ID" value="MCT2401372.1"/>
    <property type="molecule type" value="Genomic_DNA"/>
</dbReference>
<reference evidence="1" key="1">
    <citation type="submission" date="2022-09" db="EMBL/GenBank/DDBJ databases">
        <title>Novosphingobium sp. Nov., a polycyclic aromatic hydrocarbon-degrading bacterium isolated form mangrove sediments in HongKong.</title>
        <authorList>
            <person name="Hu Z."/>
        </authorList>
    </citation>
    <scope>NUCLEOTIDE SEQUENCE</scope>
    <source>
        <strain evidence="1">HK4-1</strain>
    </source>
</reference>
<dbReference type="Proteomes" id="UP001165583">
    <property type="component" value="Unassembled WGS sequence"/>
</dbReference>
<keyword evidence="2" id="KW-1185">Reference proteome</keyword>
<accession>A0ABT2I958</accession>
<protein>
    <submittedName>
        <fullName evidence="1">Uncharacterized protein</fullName>
    </submittedName>
</protein>
<evidence type="ECO:0000313" key="1">
    <source>
        <dbReference type="EMBL" id="MCT2401372.1"/>
    </source>
</evidence>
<name>A0ABT2I958_9SPHN</name>
<sequence>MATTTQQAAGDHATTVARKRRFDEALDVWRERDEFLSSLPYDDQTRIDVAVDAKCAAEHAIFALPCETIHDLRAKLELIFVDPDVLSGPEIVSGLFKDVRTLDGGASSPTFNAAAWLRHFEYMGGGWIEREGDIVLMVPEGRAVDYSMWMLETRNGRKAVHDLIRQRIAERRAS</sequence>